<dbReference type="AlphaFoldDB" id="A0A420IPS2"/>
<evidence type="ECO:0000313" key="2">
    <source>
        <dbReference type="EMBL" id="RKF76507.1"/>
    </source>
</evidence>
<dbReference type="Proteomes" id="UP000285326">
    <property type="component" value="Unassembled WGS sequence"/>
</dbReference>
<dbReference type="EMBL" id="MCBS01022674">
    <property type="protein sequence ID" value="RKF76507.1"/>
    <property type="molecule type" value="Genomic_DNA"/>
</dbReference>
<sequence>MRSHGPKKRTFEESLDEEMQPDLPLLPPNRPSDLWNTTFNIQSLIGRDPTQFSDNTKEIFQKTIVDTAVNLHKAHLTTVEHAKLQEKVKRETTRKKASWRSIPIGGAAANIGDLRERMKIRDETE</sequence>
<reference evidence="2 3" key="1">
    <citation type="journal article" date="2018" name="BMC Genomics">
        <title>Comparative genome analyses reveal sequence features reflecting distinct modes of host-adaptation between dicot and monocot powdery mildew.</title>
        <authorList>
            <person name="Wu Y."/>
            <person name="Ma X."/>
            <person name="Pan Z."/>
            <person name="Kale S.D."/>
            <person name="Song Y."/>
            <person name="King H."/>
            <person name="Zhang Q."/>
            <person name="Presley C."/>
            <person name="Deng X."/>
            <person name="Wei C.I."/>
            <person name="Xiao S."/>
        </authorList>
    </citation>
    <scope>NUCLEOTIDE SEQUENCE [LARGE SCALE GENOMIC DNA]</scope>
    <source>
        <strain evidence="2">UMSG1</strain>
    </source>
</reference>
<evidence type="ECO:0000313" key="3">
    <source>
        <dbReference type="Proteomes" id="UP000285326"/>
    </source>
</evidence>
<feature type="region of interest" description="Disordered" evidence="1">
    <location>
        <begin position="1"/>
        <end position="31"/>
    </location>
</feature>
<protein>
    <submittedName>
        <fullName evidence="2">Uncharacterized protein</fullName>
    </submittedName>
</protein>
<organism evidence="2 3">
    <name type="scientific">Golovinomyces cichoracearum</name>
    <dbReference type="NCBI Taxonomy" id="62708"/>
    <lineage>
        <taxon>Eukaryota</taxon>
        <taxon>Fungi</taxon>
        <taxon>Dikarya</taxon>
        <taxon>Ascomycota</taxon>
        <taxon>Pezizomycotina</taxon>
        <taxon>Leotiomycetes</taxon>
        <taxon>Erysiphales</taxon>
        <taxon>Erysiphaceae</taxon>
        <taxon>Golovinomyces</taxon>
    </lineage>
</organism>
<comment type="caution">
    <text evidence="2">The sequence shown here is derived from an EMBL/GenBank/DDBJ whole genome shotgun (WGS) entry which is preliminary data.</text>
</comment>
<name>A0A420IPS2_9PEZI</name>
<proteinExistence type="predicted"/>
<accession>A0A420IPS2</accession>
<gene>
    <name evidence="2" type="ORF">GcM1_226022</name>
</gene>
<evidence type="ECO:0000256" key="1">
    <source>
        <dbReference type="SAM" id="MobiDB-lite"/>
    </source>
</evidence>